<proteinExistence type="predicted"/>
<keyword evidence="3" id="KW-1185">Reference proteome</keyword>
<accession>A0ABM8RET4</accession>
<dbReference type="RefSeq" id="WP_213042275.1">
    <property type="nucleotide sequence ID" value="NZ_CAJNBJ010000016.1"/>
</dbReference>
<keyword evidence="1" id="KW-0732">Signal</keyword>
<evidence type="ECO:0000313" key="2">
    <source>
        <dbReference type="EMBL" id="CAE6748708.1"/>
    </source>
</evidence>
<organism evidence="2 3">
    <name type="scientific">Nitrospira defluvii</name>
    <dbReference type="NCBI Taxonomy" id="330214"/>
    <lineage>
        <taxon>Bacteria</taxon>
        <taxon>Pseudomonadati</taxon>
        <taxon>Nitrospirota</taxon>
        <taxon>Nitrospiria</taxon>
        <taxon>Nitrospirales</taxon>
        <taxon>Nitrospiraceae</taxon>
        <taxon>Nitrospira</taxon>
    </lineage>
</organism>
<evidence type="ECO:0000256" key="1">
    <source>
        <dbReference type="SAM" id="SignalP"/>
    </source>
</evidence>
<sequence length="131" mass="13610">MNRGIQILGIVSLAMLLWNAPASAQSVSGVRGFNGGVAPLFGLVGPGNLYIDNQGTQGFMYTPGNNFESYNFRNPTTGQAWSGAIMTLGPQLSVGLIQGANQAGSPVVFPPVPRDVGPLPLIQSGLLDDIP</sequence>
<name>A0ABM8RET4_9BACT</name>
<evidence type="ECO:0000313" key="3">
    <source>
        <dbReference type="Proteomes" id="UP000675880"/>
    </source>
</evidence>
<feature type="signal peptide" evidence="1">
    <location>
        <begin position="1"/>
        <end position="24"/>
    </location>
</feature>
<protein>
    <submittedName>
        <fullName evidence="2">Uncharacterized protein</fullName>
    </submittedName>
</protein>
<dbReference type="Proteomes" id="UP000675880">
    <property type="component" value="Unassembled WGS sequence"/>
</dbReference>
<feature type="chain" id="PRO_5047241142" evidence="1">
    <location>
        <begin position="25"/>
        <end position="131"/>
    </location>
</feature>
<gene>
    <name evidence="2" type="ORF">NSPZN2_30062</name>
</gene>
<reference evidence="2 3" key="1">
    <citation type="submission" date="2021-02" db="EMBL/GenBank/DDBJ databases">
        <authorList>
            <person name="Han P."/>
        </authorList>
    </citation>
    <scope>NUCLEOTIDE SEQUENCE [LARGE SCALE GENOMIC DNA]</scope>
    <source>
        <strain evidence="2">Candidatus Nitrospira sp. ZN2</strain>
    </source>
</reference>
<comment type="caution">
    <text evidence="2">The sequence shown here is derived from an EMBL/GenBank/DDBJ whole genome shotgun (WGS) entry which is preliminary data.</text>
</comment>
<dbReference type="EMBL" id="CAJNBJ010000016">
    <property type="protein sequence ID" value="CAE6748708.1"/>
    <property type="molecule type" value="Genomic_DNA"/>
</dbReference>